<reference evidence="2" key="1">
    <citation type="submission" date="2014-05" db="EMBL/GenBank/DDBJ databases">
        <authorList>
            <person name="Chronopoulou M."/>
        </authorList>
    </citation>
    <scope>NUCLEOTIDE SEQUENCE</scope>
    <source>
        <tissue evidence="2">Whole organism</tissue>
    </source>
</reference>
<evidence type="ECO:0000313" key="2">
    <source>
        <dbReference type="EMBL" id="CDW29777.1"/>
    </source>
</evidence>
<organism evidence="2">
    <name type="scientific">Lepeophtheirus salmonis</name>
    <name type="common">Salmon louse</name>
    <name type="synonym">Caligus salmonis</name>
    <dbReference type="NCBI Taxonomy" id="72036"/>
    <lineage>
        <taxon>Eukaryota</taxon>
        <taxon>Metazoa</taxon>
        <taxon>Ecdysozoa</taxon>
        <taxon>Arthropoda</taxon>
        <taxon>Crustacea</taxon>
        <taxon>Multicrustacea</taxon>
        <taxon>Hexanauplia</taxon>
        <taxon>Copepoda</taxon>
        <taxon>Siphonostomatoida</taxon>
        <taxon>Caligidae</taxon>
        <taxon>Lepeophtheirus</taxon>
    </lineage>
</organism>
<protein>
    <submittedName>
        <fullName evidence="2">Uncharacterized protein</fullName>
    </submittedName>
</protein>
<sequence length="53" mass="6068">TSVSPICSEQVSYGHAYNHSPFSVQSSVCFCPFIFKLNLSFLIYVFNIYLIKK</sequence>
<accession>A0A0K2TVR5</accession>
<keyword evidence="1" id="KW-1133">Transmembrane helix</keyword>
<evidence type="ECO:0000256" key="1">
    <source>
        <dbReference type="SAM" id="Phobius"/>
    </source>
</evidence>
<dbReference type="EMBL" id="HACA01012416">
    <property type="protein sequence ID" value="CDW29777.1"/>
    <property type="molecule type" value="Transcribed_RNA"/>
</dbReference>
<keyword evidence="1" id="KW-0472">Membrane</keyword>
<feature type="transmembrane region" description="Helical" evidence="1">
    <location>
        <begin position="33"/>
        <end position="51"/>
    </location>
</feature>
<keyword evidence="1" id="KW-0812">Transmembrane</keyword>
<name>A0A0K2TVR5_LEPSM</name>
<dbReference type="AlphaFoldDB" id="A0A0K2TVR5"/>
<proteinExistence type="predicted"/>
<feature type="non-terminal residue" evidence="2">
    <location>
        <position position="53"/>
    </location>
</feature>
<feature type="non-terminal residue" evidence="2">
    <location>
        <position position="1"/>
    </location>
</feature>